<organism evidence="4 5">
    <name type="scientific">Caulobacter radicis</name>
    <dbReference type="NCBI Taxonomy" id="2172650"/>
    <lineage>
        <taxon>Bacteria</taxon>
        <taxon>Pseudomonadati</taxon>
        <taxon>Pseudomonadota</taxon>
        <taxon>Alphaproteobacteria</taxon>
        <taxon>Caulobacterales</taxon>
        <taxon>Caulobacteraceae</taxon>
        <taxon>Caulobacter</taxon>
    </lineage>
</organism>
<protein>
    <submittedName>
        <fullName evidence="4">TetR family transcriptional regulator</fullName>
    </submittedName>
</protein>
<dbReference type="Pfam" id="PF17937">
    <property type="entry name" value="TetR_C_28"/>
    <property type="match status" value="1"/>
</dbReference>
<comment type="caution">
    <text evidence="4">The sequence shown here is derived from an EMBL/GenBank/DDBJ whole genome shotgun (WGS) entry which is preliminary data.</text>
</comment>
<dbReference type="Gene3D" id="1.10.357.10">
    <property type="entry name" value="Tetracycline Repressor, domain 2"/>
    <property type="match status" value="1"/>
</dbReference>
<feature type="DNA-binding region" description="H-T-H motif" evidence="2">
    <location>
        <begin position="36"/>
        <end position="55"/>
    </location>
</feature>
<dbReference type="AlphaFoldDB" id="A0A2T9JZE4"/>
<dbReference type="GO" id="GO:0003700">
    <property type="term" value="F:DNA-binding transcription factor activity"/>
    <property type="evidence" value="ECO:0007669"/>
    <property type="project" value="TreeGrafter"/>
</dbReference>
<dbReference type="Pfam" id="PF00440">
    <property type="entry name" value="TetR_N"/>
    <property type="match status" value="1"/>
</dbReference>
<dbReference type="InterPro" id="IPR023772">
    <property type="entry name" value="DNA-bd_HTH_TetR-type_CS"/>
</dbReference>
<evidence type="ECO:0000256" key="2">
    <source>
        <dbReference type="PROSITE-ProRule" id="PRU00335"/>
    </source>
</evidence>
<dbReference type="RefSeq" id="WP_116563872.1">
    <property type="nucleotide sequence ID" value="NZ_QDKP01000006.1"/>
</dbReference>
<dbReference type="InterPro" id="IPR001647">
    <property type="entry name" value="HTH_TetR"/>
</dbReference>
<evidence type="ECO:0000259" key="3">
    <source>
        <dbReference type="PROSITE" id="PS50977"/>
    </source>
</evidence>
<proteinExistence type="predicted"/>
<dbReference type="GO" id="GO:0000976">
    <property type="term" value="F:transcription cis-regulatory region binding"/>
    <property type="evidence" value="ECO:0007669"/>
    <property type="project" value="TreeGrafter"/>
</dbReference>
<dbReference type="PANTHER" id="PTHR30055">
    <property type="entry name" value="HTH-TYPE TRANSCRIPTIONAL REGULATOR RUTR"/>
    <property type="match status" value="1"/>
</dbReference>
<evidence type="ECO:0000256" key="1">
    <source>
        <dbReference type="ARBA" id="ARBA00023125"/>
    </source>
</evidence>
<dbReference type="InterPro" id="IPR050109">
    <property type="entry name" value="HTH-type_TetR-like_transc_reg"/>
</dbReference>
<evidence type="ECO:0000313" key="5">
    <source>
        <dbReference type="Proteomes" id="UP000244913"/>
    </source>
</evidence>
<dbReference type="PROSITE" id="PS01081">
    <property type="entry name" value="HTH_TETR_1"/>
    <property type="match status" value="1"/>
</dbReference>
<dbReference type="InterPro" id="IPR036271">
    <property type="entry name" value="Tet_transcr_reg_TetR-rel_C_sf"/>
</dbReference>
<dbReference type="PRINTS" id="PR00455">
    <property type="entry name" value="HTHTETR"/>
</dbReference>
<dbReference type="EMBL" id="QDKP01000006">
    <property type="protein sequence ID" value="PVM89080.1"/>
    <property type="molecule type" value="Genomic_DNA"/>
</dbReference>
<dbReference type="PROSITE" id="PS50977">
    <property type="entry name" value="HTH_TETR_2"/>
    <property type="match status" value="1"/>
</dbReference>
<dbReference type="PANTHER" id="PTHR30055:SF148">
    <property type="entry name" value="TETR-FAMILY TRANSCRIPTIONAL REGULATOR"/>
    <property type="match status" value="1"/>
</dbReference>
<keyword evidence="5" id="KW-1185">Reference proteome</keyword>
<dbReference type="InterPro" id="IPR009057">
    <property type="entry name" value="Homeodomain-like_sf"/>
</dbReference>
<dbReference type="SUPFAM" id="SSF46689">
    <property type="entry name" value="Homeodomain-like"/>
    <property type="match status" value="1"/>
</dbReference>
<evidence type="ECO:0000313" key="4">
    <source>
        <dbReference type="EMBL" id="PVM89080.1"/>
    </source>
</evidence>
<dbReference type="SUPFAM" id="SSF48498">
    <property type="entry name" value="Tetracyclin repressor-like, C-terminal domain"/>
    <property type="match status" value="1"/>
</dbReference>
<sequence length="186" mass="20538">MNTTAYNRPKQPEQVRRALLDAAVALAEEQGLGGITVQAVADRAGVTKGGLFHHFGSKQALIDAVFDFMLEQMEEALDRLMAQDEGGHGSFTRAYVVSTFECCDQALSGQALTISMVTDPALRRRWRTWIDARLVRHADTDSDPRLHVVRLAADGYWFARVLHDGDPGTVSPESLQARLIAMTREA</sequence>
<keyword evidence="1 2" id="KW-0238">DNA-binding</keyword>
<feature type="domain" description="HTH tetR-type" evidence="3">
    <location>
        <begin position="13"/>
        <end position="73"/>
    </location>
</feature>
<gene>
    <name evidence="4" type="ORF">DDF65_00925</name>
</gene>
<accession>A0A2T9JZE4</accession>
<name>A0A2T9JZE4_9CAUL</name>
<reference evidence="4 5" key="1">
    <citation type="submission" date="2018-04" db="EMBL/GenBank/DDBJ databases">
        <title>The genome sequence of Caulobacter sp. 736.</title>
        <authorList>
            <person name="Gao J."/>
            <person name="Sun J."/>
        </authorList>
    </citation>
    <scope>NUCLEOTIDE SEQUENCE [LARGE SCALE GENOMIC DNA]</scope>
    <source>
        <strain evidence="4 5">736</strain>
    </source>
</reference>
<dbReference type="Proteomes" id="UP000244913">
    <property type="component" value="Unassembled WGS sequence"/>
</dbReference>
<dbReference type="InterPro" id="IPR041479">
    <property type="entry name" value="TetR_CgmR_C"/>
</dbReference>